<dbReference type="InterPro" id="IPR011055">
    <property type="entry name" value="Dup_hybrid_motif"/>
</dbReference>
<proteinExistence type="predicted"/>
<dbReference type="GO" id="GO:0004222">
    <property type="term" value="F:metalloendopeptidase activity"/>
    <property type="evidence" value="ECO:0007669"/>
    <property type="project" value="TreeGrafter"/>
</dbReference>
<reference evidence="5" key="3">
    <citation type="submission" date="2018-07" db="EMBL/GenBank/DDBJ databases">
        <authorList>
            <person name="Quirk P.G."/>
            <person name="Krulwich T.A."/>
        </authorList>
    </citation>
    <scope>NUCLEOTIDE SEQUENCE</scope>
    <source>
        <strain evidence="5">CCRI-19302</strain>
    </source>
</reference>
<dbReference type="Gene3D" id="2.70.70.10">
    <property type="entry name" value="Glucose Permease (Domain IIA)"/>
    <property type="match status" value="1"/>
</dbReference>
<feature type="transmembrane region" description="Helical" evidence="2">
    <location>
        <begin position="12"/>
        <end position="32"/>
    </location>
</feature>
<dbReference type="OrthoDB" id="9810477at2"/>
<dbReference type="EMBL" id="QICS01000001">
    <property type="protein sequence ID" value="PXV95430.1"/>
    <property type="molecule type" value="Genomic_DNA"/>
</dbReference>
<dbReference type="RefSeq" id="WP_094377317.1">
    <property type="nucleotide sequence ID" value="NZ_NOKA02000002.1"/>
</dbReference>
<protein>
    <submittedName>
        <fullName evidence="5">M23 family peptidase</fullName>
    </submittedName>
    <submittedName>
        <fullName evidence="4">Peptidase M23-like protein</fullName>
    </submittedName>
</protein>
<dbReference type="InterPro" id="IPR016047">
    <property type="entry name" value="M23ase_b-sheet_dom"/>
</dbReference>
<name>A0A255IGI5_9FIRM</name>
<dbReference type="PANTHER" id="PTHR21666:SF289">
    <property type="entry name" value="L-ALA--D-GLU ENDOPEPTIDASE"/>
    <property type="match status" value="1"/>
</dbReference>
<evidence type="ECO:0000259" key="3">
    <source>
        <dbReference type="Pfam" id="PF01551"/>
    </source>
</evidence>
<dbReference type="SUPFAM" id="SSF51261">
    <property type="entry name" value="Duplicated hybrid motif"/>
    <property type="match status" value="1"/>
</dbReference>
<reference evidence="5 6" key="1">
    <citation type="journal article" date="2017" name="Genome Announc.">
        <title>Draft Genome Sequence of a Sporulating and Motile Strain of Lachnotalea glycerini Isolated from Water in Quebec City, Canada.</title>
        <authorList>
            <person name="Maheux A.F."/>
            <person name="Boudreau D.K."/>
            <person name="Berube E."/>
            <person name="Boissinot M."/>
            <person name="Raymond F."/>
            <person name="Brodeur S."/>
            <person name="Corbeil J."/>
            <person name="Isabel S."/>
            <person name="Omar R.F."/>
            <person name="Bergeron M.G."/>
        </authorList>
    </citation>
    <scope>NUCLEOTIDE SEQUENCE [LARGE SCALE GENOMIC DNA]</scope>
    <source>
        <strain evidence="5 6">CCRI-19302</strain>
    </source>
</reference>
<accession>A0A255IGI5</accession>
<sequence length="299" mass="34805">MKPYSCISNRKLRVKLIYILMLFILLVCVYIISFEKEIYNMTGIRNLKENIEETIEFRSMNLSEGALNKLKELNKDNGDEIPNMLTIFMLDNNYDLTNCSFHTYSTRDYEKSYFYKYNKRPEDLENLIQKYKTIWSDLVYFPVPLSTQNDNAIVSYENSWLAERTYGGKRFHEGTDIMAGINEPGLYPVVSMSDGIIEKLGWLEKGGWRIGIRGNRGAYFYYAHLDSYAQGLEQGQYVTAGQLIGYMGNSGYGEEGTTGKFDVHLHVGVYIKTENYNELSINPYWILKYLEDNKLSYSY</sequence>
<dbReference type="Proteomes" id="UP000247523">
    <property type="component" value="Unassembled WGS sequence"/>
</dbReference>
<keyword evidence="2" id="KW-0812">Transmembrane</keyword>
<evidence type="ECO:0000313" key="7">
    <source>
        <dbReference type="Proteomes" id="UP000247523"/>
    </source>
</evidence>
<dbReference type="EMBL" id="NOKA02000002">
    <property type="protein sequence ID" value="RDY32750.1"/>
    <property type="molecule type" value="Genomic_DNA"/>
</dbReference>
<dbReference type="AlphaFoldDB" id="A0A255IGI5"/>
<dbReference type="Proteomes" id="UP000216411">
    <property type="component" value="Unassembled WGS sequence"/>
</dbReference>
<keyword evidence="2" id="KW-0472">Membrane</keyword>
<keyword evidence="1" id="KW-0732">Signal</keyword>
<dbReference type="Pfam" id="PF01551">
    <property type="entry name" value="Peptidase_M23"/>
    <property type="match status" value="1"/>
</dbReference>
<evidence type="ECO:0000313" key="4">
    <source>
        <dbReference type="EMBL" id="PXV95430.1"/>
    </source>
</evidence>
<reference evidence="4 7" key="2">
    <citation type="submission" date="2018-05" db="EMBL/GenBank/DDBJ databases">
        <title>Genomic Encyclopedia of Type Strains, Phase IV (KMG-IV): sequencing the most valuable type-strain genomes for metagenomic binning, comparative biology and taxonomic classification.</title>
        <authorList>
            <person name="Goeker M."/>
        </authorList>
    </citation>
    <scope>NUCLEOTIDE SEQUENCE [LARGE SCALE GENOMIC DNA]</scope>
    <source>
        <strain evidence="4 7">DSM 28816</strain>
    </source>
</reference>
<evidence type="ECO:0000256" key="1">
    <source>
        <dbReference type="ARBA" id="ARBA00022729"/>
    </source>
</evidence>
<dbReference type="PANTHER" id="PTHR21666">
    <property type="entry name" value="PEPTIDASE-RELATED"/>
    <property type="match status" value="1"/>
</dbReference>
<keyword evidence="6" id="KW-1185">Reference proteome</keyword>
<evidence type="ECO:0000313" key="5">
    <source>
        <dbReference type="EMBL" id="RDY32750.1"/>
    </source>
</evidence>
<dbReference type="CDD" id="cd12797">
    <property type="entry name" value="M23_peptidase"/>
    <property type="match status" value="1"/>
</dbReference>
<comment type="caution">
    <text evidence="4">The sequence shown here is derived from an EMBL/GenBank/DDBJ whole genome shotgun (WGS) entry which is preliminary data.</text>
</comment>
<feature type="domain" description="M23ase beta-sheet core" evidence="3">
    <location>
        <begin position="170"/>
        <end position="276"/>
    </location>
</feature>
<evidence type="ECO:0000313" key="6">
    <source>
        <dbReference type="Proteomes" id="UP000216411"/>
    </source>
</evidence>
<organism evidence="4 7">
    <name type="scientific">Lachnotalea glycerini</name>
    <dbReference type="NCBI Taxonomy" id="1763509"/>
    <lineage>
        <taxon>Bacteria</taxon>
        <taxon>Bacillati</taxon>
        <taxon>Bacillota</taxon>
        <taxon>Clostridia</taxon>
        <taxon>Lachnospirales</taxon>
        <taxon>Lachnospiraceae</taxon>
        <taxon>Lachnotalea</taxon>
    </lineage>
</organism>
<gene>
    <name evidence="4" type="ORF">C8E03_10159</name>
    <name evidence="5" type="ORF">CG710_002115</name>
</gene>
<dbReference type="InterPro" id="IPR050570">
    <property type="entry name" value="Cell_wall_metabolism_enzyme"/>
</dbReference>
<keyword evidence="2" id="KW-1133">Transmembrane helix</keyword>
<evidence type="ECO:0000256" key="2">
    <source>
        <dbReference type="SAM" id="Phobius"/>
    </source>
</evidence>